<gene>
    <name evidence="1" type="ORF">C5E45_04665</name>
</gene>
<dbReference type="OrthoDB" id="4552877at2"/>
<accession>A0A2S6AW06</accession>
<name>A0A2S6AW06_9NOCA</name>
<dbReference type="Proteomes" id="UP000239874">
    <property type="component" value="Unassembled WGS sequence"/>
</dbReference>
<protein>
    <recommendedName>
        <fullName evidence="3">DUF3558 domain-containing protein</fullName>
    </recommendedName>
</protein>
<comment type="caution">
    <text evidence="1">The sequence shown here is derived from an EMBL/GenBank/DDBJ whole genome shotgun (WGS) entry which is preliminary data.</text>
</comment>
<dbReference type="RefSeq" id="WP_104379730.1">
    <property type="nucleotide sequence ID" value="NZ_PSZC01000002.1"/>
</dbReference>
<dbReference type="InterPro" id="IPR024520">
    <property type="entry name" value="DUF3558"/>
</dbReference>
<evidence type="ECO:0008006" key="3">
    <source>
        <dbReference type="Google" id="ProtNLM"/>
    </source>
</evidence>
<evidence type="ECO:0000313" key="2">
    <source>
        <dbReference type="Proteomes" id="UP000239874"/>
    </source>
</evidence>
<organism evidence="1 2">
    <name type="scientific">Nocardia nova</name>
    <dbReference type="NCBI Taxonomy" id="37330"/>
    <lineage>
        <taxon>Bacteria</taxon>
        <taxon>Bacillati</taxon>
        <taxon>Actinomycetota</taxon>
        <taxon>Actinomycetes</taxon>
        <taxon>Mycobacteriales</taxon>
        <taxon>Nocardiaceae</taxon>
        <taxon>Nocardia</taxon>
    </lineage>
</organism>
<dbReference type="AlphaFoldDB" id="A0A2S6AW06"/>
<proteinExistence type="predicted"/>
<evidence type="ECO:0000313" key="1">
    <source>
        <dbReference type="EMBL" id="PPJ39432.1"/>
    </source>
</evidence>
<reference evidence="1 2" key="1">
    <citation type="submission" date="2018-02" db="EMBL/GenBank/DDBJ databases">
        <title>8 Nocardia nova and 1 Nocardia cyriacigeorgica strain used for evolution to TMP-SMX.</title>
        <authorList>
            <person name="Mehta H."/>
            <person name="Weng J."/>
            <person name="Shamoo Y."/>
        </authorList>
    </citation>
    <scope>NUCLEOTIDE SEQUENCE [LARGE SCALE GENOMIC DNA]</scope>
    <source>
        <strain evidence="1 2">MDA3139</strain>
    </source>
</reference>
<sequence>MSSPQTVGVRCYDLAEVSMQDLVLGALMKITPESLREAGIGLGKLGEAVHDTNIFPLLMTFVARAFFGVGLLVSAGCGRSAPSGPSIPPLPATTLTAPNVQPPMQGPDVDPRVTYDPCTRIPDSFVSAAGYNPASRQRFDEINGATVTLGCQFRDDAKGPGYEKFDLWIASTNVPLDQRRQQVESTANNPRITPIRAHGRTGFQLVDAGHGASCTVYLETKAGYVVFNRRALPAGPNDVCDKMTELVDLIEPTIGADN</sequence>
<dbReference type="EMBL" id="PSZC01000002">
    <property type="protein sequence ID" value="PPJ39432.1"/>
    <property type="molecule type" value="Genomic_DNA"/>
</dbReference>
<dbReference type="Pfam" id="PF12079">
    <property type="entry name" value="DUF3558"/>
    <property type="match status" value="1"/>
</dbReference>